<sequence>MNRFGRPLRWLDPPGSRDRVLYTGPLARDGRDLVLHVGHDGWSEPVDVPMERLGPDSWVASVPTAGRLTLECVVRSAGRCDNNHDADYRLWTALDPVDAHVHARAPGAGQLGFDSLVTAARSGGMTHAVVSWGDNDFVEIAAAAAPWLTRLVWVRPFGPDPDAVRRELAAGAAGLKLHPAYDNFPADTEALDPYLTVAAEMRVPVTVHSAPGLADPDRIARLAARFPTVQFVLYHTFLGPPEGRRRAAKHAVRLPNLHLETSWCASREVERLLDTLGPARVLFGSDAATDGPTHFVRRPPNIELTENYNNSLLRLARRLPGTTFRAFLEDNARTLFSLPTPPYDPSPARLRALLTTALDTHRRLIARLEPRDLDRPTPCPGWNVRTLLGHILGVVRGTGPASVTLASLGRDFDAAAGASRLASTALSALVLDLTAHAWDLGRALDDQTPLNADLSTAALQIATRLVPPELRDGLTYGPPVPAPPDAGPSTRLAAYLGRKIASR</sequence>
<dbReference type="EMBL" id="JAENHO010000002">
    <property type="protein sequence ID" value="MBL7253919.1"/>
    <property type="molecule type" value="Genomic_DNA"/>
</dbReference>
<evidence type="ECO:0000313" key="3">
    <source>
        <dbReference type="EMBL" id="MBL7253919.1"/>
    </source>
</evidence>
<proteinExistence type="predicted"/>
<dbReference type="InterPro" id="IPR034660">
    <property type="entry name" value="DinB/YfiT-like"/>
</dbReference>
<gene>
    <name evidence="3" type="ORF">JKJ07_06310</name>
</gene>
<dbReference type="InterPro" id="IPR006680">
    <property type="entry name" value="Amidohydro-rel"/>
</dbReference>
<dbReference type="Gene3D" id="1.20.120.450">
    <property type="entry name" value="dinb family like domain"/>
    <property type="match status" value="1"/>
</dbReference>
<accession>A0ABS1VIF9</accession>
<dbReference type="Gene3D" id="3.20.20.140">
    <property type="entry name" value="Metal-dependent hydrolases"/>
    <property type="match status" value="1"/>
</dbReference>
<organism evidence="3 4">
    <name type="scientific">Paractinoplanes lichenicola</name>
    <dbReference type="NCBI Taxonomy" id="2802976"/>
    <lineage>
        <taxon>Bacteria</taxon>
        <taxon>Bacillati</taxon>
        <taxon>Actinomycetota</taxon>
        <taxon>Actinomycetes</taxon>
        <taxon>Micromonosporales</taxon>
        <taxon>Micromonosporaceae</taxon>
        <taxon>Paractinoplanes</taxon>
    </lineage>
</organism>
<dbReference type="SUPFAM" id="SSF109854">
    <property type="entry name" value="DinB/YfiT-like putative metalloenzymes"/>
    <property type="match status" value="1"/>
</dbReference>
<protein>
    <submittedName>
        <fullName evidence="3">Amidohydrolase family protein</fullName>
    </submittedName>
</protein>
<comment type="caution">
    <text evidence="3">The sequence shown here is derived from an EMBL/GenBank/DDBJ whole genome shotgun (WGS) entry which is preliminary data.</text>
</comment>
<feature type="domain" description="Amidohydrolase-related" evidence="1">
    <location>
        <begin position="120"/>
        <end position="337"/>
    </location>
</feature>
<name>A0ABS1VIF9_9ACTN</name>
<evidence type="ECO:0000313" key="4">
    <source>
        <dbReference type="Proteomes" id="UP000598996"/>
    </source>
</evidence>
<dbReference type="InterPro" id="IPR032466">
    <property type="entry name" value="Metal_Hydrolase"/>
</dbReference>
<dbReference type="Pfam" id="PF11716">
    <property type="entry name" value="MDMPI_N"/>
    <property type="match status" value="1"/>
</dbReference>
<reference evidence="3 4" key="1">
    <citation type="submission" date="2021-01" db="EMBL/GenBank/DDBJ databases">
        <title>Actinoplanes sp. nov. LDG1-01 isolated from lichen.</title>
        <authorList>
            <person name="Saeng-In P."/>
            <person name="Phongsopitanun W."/>
            <person name="Kanchanasin P."/>
            <person name="Yuki M."/>
            <person name="Kudo T."/>
            <person name="Ohkuma M."/>
            <person name="Tanasupawat S."/>
        </authorList>
    </citation>
    <scope>NUCLEOTIDE SEQUENCE [LARGE SCALE GENOMIC DNA]</scope>
    <source>
        <strain evidence="3 4">LDG1-01</strain>
    </source>
</reference>
<evidence type="ECO:0000259" key="2">
    <source>
        <dbReference type="Pfam" id="PF11716"/>
    </source>
</evidence>
<feature type="domain" description="Mycothiol-dependent maleylpyruvate isomerase metal-binding" evidence="2">
    <location>
        <begin position="356"/>
        <end position="483"/>
    </location>
</feature>
<dbReference type="Pfam" id="PF04909">
    <property type="entry name" value="Amidohydro_2"/>
    <property type="match status" value="1"/>
</dbReference>
<keyword evidence="4" id="KW-1185">Reference proteome</keyword>
<dbReference type="RefSeq" id="WP_202990286.1">
    <property type="nucleotide sequence ID" value="NZ_JAENHO010000002.1"/>
</dbReference>
<dbReference type="Proteomes" id="UP000598996">
    <property type="component" value="Unassembled WGS sequence"/>
</dbReference>
<evidence type="ECO:0000259" key="1">
    <source>
        <dbReference type="Pfam" id="PF04909"/>
    </source>
</evidence>
<dbReference type="SUPFAM" id="SSF51556">
    <property type="entry name" value="Metallo-dependent hydrolases"/>
    <property type="match status" value="1"/>
</dbReference>
<dbReference type="CDD" id="cd01292">
    <property type="entry name" value="metallo-dependent_hydrolases"/>
    <property type="match status" value="1"/>
</dbReference>
<dbReference type="InterPro" id="IPR024344">
    <property type="entry name" value="MDMPI_metal-binding"/>
</dbReference>